<dbReference type="PANTHER" id="PTHR30570">
    <property type="entry name" value="PERIPLASMIC PHOSPHATE BINDING COMPONENT OF PHOSPHATE ABC TRANSPORTER"/>
    <property type="match status" value="1"/>
</dbReference>
<keyword evidence="1" id="KW-0732">Signal</keyword>
<accession>A0A7Y3R7B2</accession>
<reference evidence="3 4" key="1">
    <citation type="submission" date="2020-05" db="EMBL/GenBank/DDBJ databases">
        <title>Draft genome of Flavobacterium sp. IMCC34852.</title>
        <authorList>
            <person name="Song J."/>
            <person name="Cho J.-C."/>
        </authorList>
    </citation>
    <scope>NUCLEOTIDE SEQUENCE [LARGE SCALE GENOMIC DNA]</scope>
    <source>
        <strain evidence="3 4">IMCC34852</strain>
    </source>
</reference>
<feature type="domain" description="PBP" evidence="2">
    <location>
        <begin position="38"/>
        <end position="271"/>
    </location>
</feature>
<dbReference type="Proteomes" id="UP000536509">
    <property type="component" value="Unassembled WGS sequence"/>
</dbReference>
<protein>
    <submittedName>
        <fullName evidence="3">Phosphate ABC transporter substrate-binding protein</fullName>
    </submittedName>
</protein>
<dbReference type="Pfam" id="PF12849">
    <property type="entry name" value="PBP_like_2"/>
    <property type="match status" value="1"/>
</dbReference>
<proteinExistence type="predicted"/>
<evidence type="ECO:0000313" key="3">
    <source>
        <dbReference type="EMBL" id="NNT70597.1"/>
    </source>
</evidence>
<dbReference type="InterPro" id="IPR024370">
    <property type="entry name" value="PBP_domain"/>
</dbReference>
<sequence length="306" mass="33789">MNKITKTITGFLLLTLLFVFSCQKNKEDKLDSIIEGKATIYVDESILPIIEDEEAVFETQYKAQLKLVSQSENEVLNALLNDTATIAVLTRTLLPEELKAFQAKKINPKITPFATDAVAFIRSKSVNDSLIALQEVYDFLNGKAGSTIKGLVFDNANSSTVRYISKKAGVSAVGQKNVYSFKTNEEVMKYVAQNDGMIGVIGINWVFQPPLELQETVDKITVLGVKEVGSSEFVFPTQDNLAQGIYPLARDLYIVNCQGYSGLGMGFASFLGGERGQRIILKSGLVPKRVPSRKVMIRNNITKDKN</sequence>
<dbReference type="SUPFAM" id="SSF53850">
    <property type="entry name" value="Periplasmic binding protein-like II"/>
    <property type="match status" value="1"/>
</dbReference>
<dbReference type="Gene3D" id="3.40.190.10">
    <property type="entry name" value="Periplasmic binding protein-like II"/>
    <property type="match status" value="2"/>
</dbReference>
<evidence type="ECO:0000313" key="4">
    <source>
        <dbReference type="Proteomes" id="UP000536509"/>
    </source>
</evidence>
<gene>
    <name evidence="3" type="ORF">HKT18_00065</name>
</gene>
<comment type="caution">
    <text evidence="3">The sequence shown here is derived from an EMBL/GenBank/DDBJ whole genome shotgun (WGS) entry which is preliminary data.</text>
</comment>
<keyword evidence="4" id="KW-1185">Reference proteome</keyword>
<evidence type="ECO:0000259" key="2">
    <source>
        <dbReference type="Pfam" id="PF12849"/>
    </source>
</evidence>
<dbReference type="PANTHER" id="PTHR30570:SF1">
    <property type="entry name" value="PHOSPHATE-BINDING PROTEIN PSTS"/>
    <property type="match status" value="1"/>
</dbReference>
<name>A0A7Y3R7B2_9FLAO</name>
<dbReference type="InterPro" id="IPR050811">
    <property type="entry name" value="Phosphate_ABC_transporter"/>
</dbReference>
<organism evidence="3 4">
    <name type="scientific">Flavobacterium rivulicola</name>
    <dbReference type="NCBI Taxonomy" id="2732161"/>
    <lineage>
        <taxon>Bacteria</taxon>
        <taxon>Pseudomonadati</taxon>
        <taxon>Bacteroidota</taxon>
        <taxon>Flavobacteriia</taxon>
        <taxon>Flavobacteriales</taxon>
        <taxon>Flavobacteriaceae</taxon>
        <taxon>Flavobacterium</taxon>
    </lineage>
</organism>
<dbReference type="EMBL" id="JABEVX010000001">
    <property type="protein sequence ID" value="NNT70597.1"/>
    <property type="molecule type" value="Genomic_DNA"/>
</dbReference>
<dbReference type="PROSITE" id="PS51257">
    <property type="entry name" value="PROKAR_LIPOPROTEIN"/>
    <property type="match status" value="1"/>
</dbReference>
<evidence type="ECO:0000256" key="1">
    <source>
        <dbReference type="ARBA" id="ARBA00022729"/>
    </source>
</evidence>
<dbReference type="AlphaFoldDB" id="A0A7Y3R7B2"/>